<name>A0AAD1VTW9_PELCU</name>
<feature type="region of interest" description="Disordered" evidence="1">
    <location>
        <begin position="1"/>
        <end position="115"/>
    </location>
</feature>
<organism evidence="2 3">
    <name type="scientific">Pelobates cultripes</name>
    <name type="common">Western spadefoot toad</name>
    <dbReference type="NCBI Taxonomy" id="61616"/>
    <lineage>
        <taxon>Eukaryota</taxon>
        <taxon>Metazoa</taxon>
        <taxon>Chordata</taxon>
        <taxon>Craniata</taxon>
        <taxon>Vertebrata</taxon>
        <taxon>Euteleostomi</taxon>
        <taxon>Amphibia</taxon>
        <taxon>Batrachia</taxon>
        <taxon>Anura</taxon>
        <taxon>Pelobatoidea</taxon>
        <taxon>Pelobatidae</taxon>
        <taxon>Pelobates</taxon>
    </lineage>
</organism>
<protein>
    <submittedName>
        <fullName evidence="2">Uncharacterized protein</fullName>
    </submittedName>
</protein>
<feature type="compositionally biased region" description="Polar residues" evidence="1">
    <location>
        <begin position="42"/>
        <end position="93"/>
    </location>
</feature>
<keyword evidence="3" id="KW-1185">Reference proteome</keyword>
<proteinExistence type="predicted"/>
<feature type="compositionally biased region" description="Basic residues" evidence="1">
    <location>
        <begin position="25"/>
        <end position="34"/>
    </location>
</feature>
<sequence>MRPAARRSYYRQTPQASKMAMLQHRYQRAQRRKMAAGLSGTLPCSQIKSSGITKQPSQTSKSPDQNSGIQRSMNRLHAQNETTQATVRQQTPRGTARADSRSSVSKPRGDTGKAHREKVWLLPAIVIG</sequence>
<dbReference type="AlphaFoldDB" id="A0AAD1VTW9"/>
<accession>A0AAD1VTW9</accession>
<evidence type="ECO:0000256" key="1">
    <source>
        <dbReference type="SAM" id="MobiDB-lite"/>
    </source>
</evidence>
<evidence type="ECO:0000313" key="3">
    <source>
        <dbReference type="Proteomes" id="UP001295444"/>
    </source>
</evidence>
<dbReference type="EMBL" id="OW240913">
    <property type="protein sequence ID" value="CAH2253769.1"/>
    <property type="molecule type" value="Genomic_DNA"/>
</dbReference>
<gene>
    <name evidence="2" type="ORF">PECUL_23A013295</name>
</gene>
<dbReference type="Proteomes" id="UP001295444">
    <property type="component" value="Chromosome 02"/>
</dbReference>
<reference evidence="2" key="1">
    <citation type="submission" date="2022-03" db="EMBL/GenBank/DDBJ databases">
        <authorList>
            <person name="Alioto T."/>
            <person name="Alioto T."/>
            <person name="Gomez Garrido J."/>
        </authorList>
    </citation>
    <scope>NUCLEOTIDE SEQUENCE</scope>
</reference>
<evidence type="ECO:0000313" key="2">
    <source>
        <dbReference type="EMBL" id="CAH2253769.1"/>
    </source>
</evidence>